<dbReference type="PANTHER" id="PTHR13779">
    <property type="entry name" value="WERNER HELICASE-INTERACTING PROTEIN 1 FAMILY MEMBER"/>
    <property type="match status" value="1"/>
</dbReference>
<evidence type="ECO:0000256" key="5">
    <source>
        <dbReference type="ARBA" id="ARBA00022741"/>
    </source>
</evidence>
<dbReference type="Gene3D" id="1.10.3710.10">
    <property type="entry name" value="DNA polymerase III clamp loader subunits, C-terminal domain"/>
    <property type="match status" value="1"/>
</dbReference>
<dbReference type="GO" id="GO:0016887">
    <property type="term" value="F:ATP hydrolysis activity"/>
    <property type="evidence" value="ECO:0007669"/>
    <property type="project" value="InterPro"/>
</dbReference>
<dbReference type="GO" id="GO:0003677">
    <property type="term" value="F:DNA binding"/>
    <property type="evidence" value="ECO:0007669"/>
    <property type="project" value="InterPro"/>
</dbReference>
<dbReference type="InterPro" id="IPR051314">
    <property type="entry name" value="AAA_ATPase_RarA/MGS1/WRNIP1"/>
</dbReference>
<evidence type="ECO:0000256" key="2">
    <source>
        <dbReference type="ARBA" id="ARBA00008959"/>
    </source>
</evidence>
<dbReference type="SMART" id="SM00382">
    <property type="entry name" value="AAA"/>
    <property type="match status" value="1"/>
</dbReference>
<evidence type="ECO:0000256" key="4">
    <source>
        <dbReference type="ARBA" id="ARBA00022705"/>
    </source>
</evidence>
<evidence type="ECO:0000256" key="1">
    <source>
        <dbReference type="ARBA" id="ARBA00002393"/>
    </source>
</evidence>
<reference evidence="9" key="1">
    <citation type="journal article" date="2020" name="mSystems">
        <title>Genome- and Community-Level Interaction Insights into Carbon Utilization and Element Cycling Functions of Hydrothermarchaeota in Hydrothermal Sediment.</title>
        <authorList>
            <person name="Zhou Z."/>
            <person name="Liu Y."/>
            <person name="Xu W."/>
            <person name="Pan J."/>
            <person name="Luo Z.H."/>
            <person name="Li M."/>
        </authorList>
    </citation>
    <scope>NUCLEOTIDE SEQUENCE [LARGE SCALE GENOMIC DNA]</scope>
    <source>
        <strain evidence="9">SpSt-769</strain>
    </source>
</reference>
<dbReference type="CDD" id="cd18139">
    <property type="entry name" value="HLD_clamp_RarA"/>
    <property type="match status" value="1"/>
</dbReference>
<dbReference type="PANTHER" id="PTHR13779:SF7">
    <property type="entry name" value="ATPASE WRNIP1"/>
    <property type="match status" value="1"/>
</dbReference>
<dbReference type="GO" id="GO:0008047">
    <property type="term" value="F:enzyme activator activity"/>
    <property type="evidence" value="ECO:0007669"/>
    <property type="project" value="TreeGrafter"/>
</dbReference>
<comment type="function">
    <text evidence="1">DNA-dependent ATPase that plays important roles in cellular responses to stalled DNA replication processes.</text>
</comment>
<evidence type="ECO:0000256" key="7">
    <source>
        <dbReference type="SAM" id="MobiDB-lite"/>
    </source>
</evidence>
<dbReference type="Gene3D" id="3.40.50.300">
    <property type="entry name" value="P-loop containing nucleotide triphosphate hydrolases"/>
    <property type="match status" value="1"/>
</dbReference>
<evidence type="ECO:0000313" key="9">
    <source>
        <dbReference type="EMBL" id="HGH60759.1"/>
    </source>
</evidence>
<proteinExistence type="inferred from homology"/>
<dbReference type="InterPro" id="IPR027417">
    <property type="entry name" value="P-loop_NTPase"/>
</dbReference>
<dbReference type="Gene3D" id="1.20.272.10">
    <property type="match status" value="1"/>
</dbReference>
<dbReference type="AlphaFoldDB" id="A0A7C4ARP3"/>
<dbReference type="Pfam" id="PF00004">
    <property type="entry name" value="AAA"/>
    <property type="match status" value="1"/>
</dbReference>
<evidence type="ECO:0000259" key="8">
    <source>
        <dbReference type="SMART" id="SM00382"/>
    </source>
</evidence>
<dbReference type="SUPFAM" id="SSF52540">
    <property type="entry name" value="P-loop containing nucleoside triphosphate hydrolases"/>
    <property type="match status" value="1"/>
</dbReference>
<dbReference type="FunFam" id="3.40.50.300:FF:000137">
    <property type="entry name" value="Replication-associated recombination protein A"/>
    <property type="match status" value="1"/>
</dbReference>
<dbReference type="InterPro" id="IPR008921">
    <property type="entry name" value="DNA_pol3_clamp-load_cplx_C"/>
</dbReference>
<dbReference type="InterPro" id="IPR003959">
    <property type="entry name" value="ATPase_AAA_core"/>
</dbReference>
<dbReference type="InterPro" id="IPR003593">
    <property type="entry name" value="AAA+_ATPase"/>
</dbReference>
<feature type="compositionally biased region" description="Basic and acidic residues" evidence="7">
    <location>
        <begin position="443"/>
        <end position="452"/>
    </location>
</feature>
<keyword evidence="4" id="KW-0235">DNA replication</keyword>
<protein>
    <recommendedName>
        <fullName evidence="3">Replication-associated recombination protein A</fullName>
    </recommendedName>
</protein>
<dbReference type="GO" id="GO:0005524">
    <property type="term" value="F:ATP binding"/>
    <property type="evidence" value="ECO:0007669"/>
    <property type="project" value="UniProtKB-KW"/>
</dbReference>
<dbReference type="InterPro" id="IPR032423">
    <property type="entry name" value="AAA_assoc_2"/>
</dbReference>
<evidence type="ECO:0000256" key="3">
    <source>
        <dbReference type="ARBA" id="ARBA00020776"/>
    </source>
</evidence>
<dbReference type="FunFam" id="1.20.272.10:FF:000001">
    <property type="entry name" value="Putative AAA family ATPase"/>
    <property type="match status" value="1"/>
</dbReference>
<comment type="caution">
    <text evidence="9">The sequence shown here is derived from an EMBL/GenBank/DDBJ whole genome shotgun (WGS) entry which is preliminary data.</text>
</comment>
<dbReference type="EMBL" id="DTGT01000176">
    <property type="protein sequence ID" value="HGH60759.1"/>
    <property type="molecule type" value="Genomic_DNA"/>
</dbReference>
<dbReference type="GO" id="GO:0000731">
    <property type="term" value="P:DNA synthesis involved in DNA repair"/>
    <property type="evidence" value="ECO:0007669"/>
    <property type="project" value="TreeGrafter"/>
</dbReference>
<feature type="region of interest" description="Disordered" evidence="7">
    <location>
        <begin position="433"/>
        <end position="452"/>
    </location>
</feature>
<name>A0A7C4ARP3_9BACT</name>
<keyword evidence="5" id="KW-0547">Nucleotide-binding</keyword>
<dbReference type="GO" id="GO:0006261">
    <property type="term" value="P:DNA-templated DNA replication"/>
    <property type="evidence" value="ECO:0007669"/>
    <property type="project" value="TreeGrafter"/>
</dbReference>
<dbReference type="SUPFAM" id="SSF48019">
    <property type="entry name" value="post-AAA+ oligomerization domain-like"/>
    <property type="match status" value="1"/>
</dbReference>
<dbReference type="Pfam" id="PF16193">
    <property type="entry name" value="AAA_assoc_2"/>
    <property type="match status" value="1"/>
</dbReference>
<dbReference type="Pfam" id="PF12002">
    <property type="entry name" value="MgsA_C"/>
    <property type="match status" value="1"/>
</dbReference>
<dbReference type="InterPro" id="IPR021886">
    <property type="entry name" value="MgsA_C"/>
</dbReference>
<dbReference type="CDD" id="cd00009">
    <property type="entry name" value="AAA"/>
    <property type="match status" value="1"/>
</dbReference>
<keyword evidence="6" id="KW-0067">ATP-binding</keyword>
<gene>
    <name evidence="9" type="ORF">ENV54_05615</name>
</gene>
<comment type="similarity">
    <text evidence="2">Belongs to the AAA ATPase family. RarA/MGS1/WRNIP1 subfamily.</text>
</comment>
<organism evidence="9">
    <name type="scientific">Desulfomonile tiedjei</name>
    <dbReference type="NCBI Taxonomy" id="2358"/>
    <lineage>
        <taxon>Bacteria</taxon>
        <taxon>Pseudomonadati</taxon>
        <taxon>Thermodesulfobacteriota</taxon>
        <taxon>Desulfomonilia</taxon>
        <taxon>Desulfomonilales</taxon>
        <taxon>Desulfomonilaceae</taxon>
        <taxon>Desulfomonile</taxon>
    </lineage>
</organism>
<dbReference type="Gene3D" id="1.10.8.60">
    <property type="match status" value="1"/>
</dbReference>
<dbReference type="GO" id="GO:0017116">
    <property type="term" value="F:single-stranded DNA helicase activity"/>
    <property type="evidence" value="ECO:0007669"/>
    <property type="project" value="TreeGrafter"/>
</dbReference>
<evidence type="ECO:0000256" key="6">
    <source>
        <dbReference type="ARBA" id="ARBA00022840"/>
    </source>
</evidence>
<dbReference type="FunFam" id="1.10.3710.10:FF:000004">
    <property type="entry name" value="Putative ATPase, AAA family"/>
    <property type="match status" value="1"/>
</dbReference>
<feature type="domain" description="AAA+ ATPase" evidence="8">
    <location>
        <begin position="50"/>
        <end position="167"/>
    </location>
</feature>
<sequence length="452" mass="50040">MDLFAAADLENGSNRPLADRMRPRDLSEFVGQEAILGAGKILRKAIQEGKVFSMLFWGPPGTGKSTLAKIIATTCRCKFVAMSAVSAGVKEIKELAKSARDDRKYKHTATILFLDEIHRFNRSQQDYLLPHVEDGTLTLIGATTENPSFEINSALLSRLRVFTLEPLTPQEIEAILNRALGDPIRGLGGLGLICPNDVLELIAHLCGGDARCALNILELASREASAAAPPIMTRDHVLEAAQKSSLMYDKKGEQHYNLISALHKSLRDSDPDAGLYWLGRMLEGGEDPLFIARRLVRFASEDVGLASPQALEQAVAAYQACRFVGMPECALALAQVVVFLAAAPKSNALEKGYILVKEEIQRTGHLPVPLHLRNAPTKLMKSMGYGRGYQYAHDFPDAMVDQEHLPEPIRGKRFYQPTQRGFEQTIKERLEEVRRKKQTLRQNRGEGSDEGR</sequence>
<accession>A0A7C4ARP3</accession>